<sequence length="198" mass="20720">MKHTMMDSPIGVLLLVGEDEPERAVRGRTDSGNDVSVAGLYTAEHVRLPTPPGDRDDAAFARATEELTEYFEGQRRDFDVCLNPRGTEFQRHVWSALRSIPFGHTASYADIAAAVGRPSAVRAVGAANGRNPISIIVPCHRVVGSNGALTGYAGGLEAKNWLLTHERAVAGLASAGSPSNAVSAVSAGSASGVRLSGQ</sequence>
<keyword evidence="5 8" id="KW-0227">DNA damage</keyword>
<comment type="catalytic activity">
    <reaction evidence="1 8">
        <text>a 4-O-methyl-thymidine in DNA + L-cysteinyl-[protein] = a thymidine in DNA + S-methyl-L-cysteinyl-[protein]</text>
        <dbReference type="Rhea" id="RHEA:53428"/>
        <dbReference type="Rhea" id="RHEA-COMP:10131"/>
        <dbReference type="Rhea" id="RHEA-COMP:10132"/>
        <dbReference type="Rhea" id="RHEA-COMP:13555"/>
        <dbReference type="Rhea" id="RHEA-COMP:13556"/>
        <dbReference type="ChEBI" id="CHEBI:29950"/>
        <dbReference type="ChEBI" id="CHEBI:82612"/>
        <dbReference type="ChEBI" id="CHEBI:137386"/>
        <dbReference type="ChEBI" id="CHEBI:137387"/>
        <dbReference type="EC" id="2.1.1.63"/>
    </reaction>
</comment>
<keyword evidence="4 8" id="KW-0808">Transferase</keyword>
<keyword evidence="2 8" id="KW-0963">Cytoplasm</keyword>
<evidence type="ECO:0000259" key="9">
    <source>
        <dbReference type="Pfam" id="PF01035"/>
    </source>
</evidence>
<reference evidence="11" key="2">
    <citation type="submission" date="2022-05" db="EMBL/GenBank/DDBJ databases">
        <authorList>
            <person name="Kim J.-S."/>
            <person name="Lee K."/>
            <person name="Suh M."/>
            <person name="Eom M."/>
            <person name="Kim J.-S."/>
            <person name="Kim D.-S."/>
            <person name="Ko S.-H."/>
            <person name="Shin Y."/>
            <person name="Lee J.-S."/>
        </authorList>
    </citation>
    <scope>NUCLEOTIDE SEQUENCE</scope>
    <source>
        <strain evidence="11">N237</strain>
    </source>
</reference>
<comment type="subcellular location">
    <subcellularLocation>
        <location evidence="8">Cytoplasm</location>
    </subcellularLocation>
</comment>
<keyword evidence="6 8" id="KW-0234">DNA repair</keyword>
<comment type="miscellaneous">
    <text evidence="8">This enzyme catalyzes only one turnover and therefore is not strictly catalytic. According to one definition, an enzyme is a biocatalyst that acts repeatedly and over many reaction cycles.</text>
</comment>
<feature type="active site" description="Nucleophile; methyl group acceptor" evidence="8">
    <location>
        <position position="139"/>
    </location>
</feature>
<dbReference type="Proteomes" id="UP001056336">
    <property type="component" value="Chromosome"/>
</dbReference>
<dbReference type="NCBIfam" id="TIGR00589">
    <property type="entry name" value="ogt"/>
    <property type="match status" value="1"/>
</dbReference>
<feature type="domain" description="Methylguanine DNA methyltransferase ribonuclease-like" evidence="10">
    <location>
        <begin position="1"/>
        <end position="82"/>
    </location>
</feature>
<dbReference type="SUPFAM" id="SSF46767">
    <property type="entry name" value="Methylated DNA-protein cysteine methyltransferase, C-terminal domain"/>
    <property type="match status" value="1"/>
</dbReference>
<dbReference type="InterPro" id="IPR036631">
    <property type="entry name" value="MGMT_N_sf"/>
</dbReference>
<evidence type="ECO:0000256" key="4">
    <source>
        <dbReference type="ARBA" id="ARBA00022679"/>
    </source>
</evidence>
<dbReference type="InterPro" id="IPR036217">
    <property type="entry name" value="MethylDNA_cys_MeTrfase_DNAb"/>
</dbReference>
<dbReference type="Gene3D" id="1.10.10.10">
    <property type="entry name" value="Winged helix-like DNA-binding domain superfamily/Winged helix DNA-binding domain"/>
    <property type="match status" value="1"/>
</dbReference>
<comment type="catalytic activity">
    <reaction evidence="7 8">
        <text>a 6-O-methyl-2'-deoxyguanosine in DNA + L-cysteinyl-[protein] = S-methyl-L-cysteinyl-[protein] + a 2'-deoxyguanosine in DNA</text>
        <dbReference type="Rhea" id="RHEA:24000"/>
        <dbReference type="Rhea" id="RHEA-COMP:10131"/>
        <dbReference type="Rhea" id="RHEA-COMP:10132"/>
        <dbReference type="Rhea" id="RHEA-COMP:11367"/>
        <dbReference type="Rhea" id="RHEA-COMP:11368"/>
        <dbReference type="ChEBI" id="CHEBI:29950"/>
        <dbReference type="ChEBI" id="CHEBI:82612"/>
        <dbReference type="ChEBI" id="CHEBI:85445"/>
        <dbReference type="ChEBI" id="CHEBI:85448"/>
        <dbReference type="EC" id="2.1.1.63"/>
    </reaction>
</comment>
<gene>
    <name evidence="11" type="ORF">M6D93_04930</name>
</gene>
<dbReference type="CDD" id="cd06445">
    <property type="entry name" value="ATase"/>
    <property type="match status" value="1"/>
</dbReference>
<proteinExistence type="inferred from homology"/>
<dbReference type="InterPro" id="IPR008332">
    <property type="entry name" value="MethylG_MeTrfase_N"/>
</dbReference>
<dbReference type="InterPro" id="IPR014048">
    <property type="entry name" value="MethylDNA_cys_MeTrfase_DNA-bd"/>
</dbReference>
<evidence type="ECO:0000256" key="7">
    <source>
        <dbReference type="ARBA" id="ARBA00049348"/>
    </source>
</evidence>
<evidence type="ECO:0000313" key="11">
    <source>
        <dbReference type="EMBL" id="UQX89349.1"/>
    </source>
</evidence>
<dbReference type="InterPro" id="IPR001497">
    <property type="entry name" value="MethylDNA_cys_MeTrfase_AS"/>
</dbReference>
<evidence type="ECO:0000256" key="3">
    <source>
        <dbReference type="ARBA" id="ARBA00022603"/>
    </source>
</evidence>
<dbReference type="InterPro" id="IPR036388">
    <property type="entry name" value="WH-like_DNA-bd_sf"/>
</dbReference>
<dbReference type="SUPFAM" id="SSF53155">
    <property type="entry name" value="Methylated DNA-protein cysteine methyltransferase domain"/>
    <property type="match status" value="1"/>
</dbReference>
<comment type="similarity">
    <text evidence="8">Belongs to the MGMT family.</text>
</comment>
<evidence type="ECO:0000256" key="6">
    <source>
        <dbReference type="ARBA" id="ARBA00023204"/>
    </source>
</evidence>
<dbReference type="Gene3D" id="3.30.160.70">
    <property type="entry name" value="Methylated DNA-protein cysteine methyltransferase domain"/>
    <property type="match status" value="1"/>
</dbReference>
<dbReference type="EC" id="2.1.1.63" evidence="8"/>
<dbReference type="PANTHER" id="PTHR10815">
    <property type="entry name" value="METHYLATED-DNA--PROTEIN-CYSTEINE METHYLTRANSFERASE"/>
    <property type="match status" value="1"/>
</dbReference>
<evidence type="ECO:0000256" key="2">
    <source>
        <dbReference type="ARBA" id="ARBA00022490"/>
    </source>
</evidence>
<evidence type="ECO:0000256" key="1">
    <source>
        <dbReference type="ARBA" id="ARBA00001286"/>
    </source>
</evidence>
<dbReference type="PANTHER" id="PTHR10815:SF5">
    <property type="entry name" value="METHYLATED-DNA--PROTEIN-CYSTEINE METHYLTRANSFERASE"/>
    <property type="match status" value="1"/>
</dbReference>
<keyword evidence="3 8" id="KW-0489">Methyltransferase</keyword>
<protein>
    <recommendedName>
        <fullName evidence="8">Methylated-DNA--protein-cysteine methyltransferase</fullName>
        <ecNumber evidence="8">2.1.1.63</ecNumber>
    </recommendedName>
    <alternativeName>
        <fullName evidence="8">6-O-methylguanine-DNA methyltransferase</fullName>
        <shortName evidence="8">MGMT</shortName>
    </alternativeName>
    <alternativeName>
        <fullName evidence="8">O-6-methylguanine-DNA-alkyltransferase</fullName>
    </alternativeName>
</protein>
<dbReference type="EMBL" id="CP097332">
    <property type="protein sequence ID" value="UQX89349.1"/>
    <property type="molecule type" value="Genomic_DNA"/>
</dbReference>
<evidence type="ECO:0000259" key="10">
    <source>
        <dbReference type="Pfam" id="PF02870"/>
    </source>
</evidence>
<dbReference type="InterPro" id="IPR023546">
    <property type="entry name" value="MGMT"/>
</dbReference>
<reference evidence="11" key="1">
    <citation type="journal article" date="2018" name="Int. J. Syst. Evol. Microbiol.">
        <title>Jatrophihabitans telluris sp. nov., isolated from sediment soil of lava forest wetlands and the emended description of the genus Jatrophihabitans.</title>
        <authorList>
            <person name="Lee K.C."/>
            <person name="Suh M.K."/>
            <person name="Eom M.K."/>
            <person name="Kim K.K."/>
            <person name="Kim J.S."/>
            <person name="Kim D.S."/>
            <person name="Ko S.H."/>
            <person name="Shin Y.K."/>
            <person name="Lee J.S."/>
        </authorList>
    </citation>
    <scope>NUCLEOTIDE SEQUENCE</scope>
    <source>
        <strain evidence="11">N237</strain>
    </source>
</reference>
<organism evidence="11 12">
    <name type="scientific">Jatrophihabitans telluris</name>
    <dbReference type="NCBI Taxonomy" id="2038343"/>
    <lineage>
        <taxon>Bacteria</taxon>
        <taxon>Bacillati</taxon>
        <taxon>Actinomycetota</taxon>
        <taxon>Actinomycetes</taxon>
        <taxon>Jatrophihabitantales</taxon>
        <taxon>Jatrophihabitantaceae</taxon>
        <taxon>Jatrophihabitans</taxon>
    </lineage>
</organism>
<dbReference type="HAMAP" id="MF_00772">
    <property type="entry name" value="OGT"/>
    <property type="match status" value="1"/>
</dbReference>
<accession>A0ABY4R2T6</accession>
<comment type="function">
    <text evidence="8">Involved in the cellular defense against the biological effects of O6-methylguanine (O6-MeG) and O4-methylthymine (O4-MeT) in DNA. Repairs the methylated nucleobase in DNA by stoichiometrically transferring the methyl group to a cysteine residue in the enzyme. This is a suicide reaction: the enzyme is irreversibly inactivated.</text>
</comment>
<dbReference type="Pfam" id="PF01035">
    <property type="entry name" value="DNA_binding_1"/>
    <property type="match status" value="1"/>
</dbReference>
<feature type="domain" description="Methylated-DNA-[protein]-cysteine S-methyltransferase DNA binding" evidence="9">
    <location>
        <begin position="88"/>
        <end position="167"/>
    </location>
</feature>
<evidence type="ECO:0000256" key="8">
    <source>
        <dbReference type="HAMAP-Rule" id="MF_00772"/>
    </source>
</evidence>
<keyword evidence="12" id="KW-1185">Reference proteome</keyword>
<name>A0ABY4R2T6_9ACTN</name>
<dbReference type="PROSITE" id="PS00374">
    <property type="entry name" value="MGMT"/>
    <property type="match status" value="1"/>
</dbReference>
<evidence type="ECO:0000256" key="5">
    <source>
        <dbReference type="ARBA" id="ARBA00022763"/>
    </source>
</evidence>
<dbReference type="Pfam" id="PF02870">
    <property type="entry name" value="Methyltransf_1N"/>
    <property type="match status" value="1"/>
</dbReference>
<evidence type="ECO:0000313" key="12">
    <source>
        <dbReference type="Proteomes" id="UP001056336"/>
    </source>
</evidence>